<evidence type="ECO:0000313" key="2">
    <source>
        <dbReference type="EMBL" id="AEG61961.1"/>
    </source>
</evidence>
<proteinExistence type="predicted"/>
<reference evidence="2 3" key="2">
    <citation type="journal article" date="2012" name="Stand. Genomic Sci.">
        <title>Complete genome sequence of the sulfate-reducing firmicute Desulfotomaculum ruminis type strain (DL(T)).</title>
        <authorList>
            <person name="Spring S."/>
            <person name="Visser M."/>
            <person name="Lu M."/>
            <person name="Copeland A."/>
            <person name="Lapidus A."/>
            <person name="Lucas S."/>
            <person name="Cheng J.F."/>
            <person name="Han C."/>
            <person name="Tapia R."/>
            <person name="Goodwin L.A."/>
            <person name="Pitluck S."/>
            <person name="Ivanova N."/>
            <person name="Land M."/>
            <person name="Hauser L."/>
            <person name="Larimer F."/>
            <person name="Rohde M."/>
            <person name="Goker M."/>
            <person name="Detter J.C."/>
            <person name="Kyrpides N.C."/>
            <person name="Woyke T."/>
            <person name="Schaap P.J."/>
            <person name="Plugge C.M."/>
            <person name="Muyzer G."/>
            <person name="Kuever J."/>
            <person name="Pereira I.A."/>
            <person name="Parshina S.N."/>
            <person name="Bernier-Latmani R."/>
            <person name="Stams A.J."/>
            <person name="Klenk H.P."/>
        </authorList>
    </citation>
    <scope>NUCLEOTIDE SEQUENCE [LARGE SCALE GENOMIC DNA]</scope>
    <source>
        <strain evidence="3">ATCC 23193 / DSM 2154 / NCIB 8452 / DL</strain>
    </source>
</reference>
<dbReference type="AlphaFoldDB" id="F6DQ17"/>
<organism evidence="2 3">
    <name type="scientific">Desulforamulus ruminis (strain ATCC 23193 / DSM 2154 / NCIMB 8452 / DL)</name>
    <name type="common">Desulfotomaculum ruminis</name>
    <dbReference type="NCBI Taxonomy" id="696281"/>
    <lineage>
        <taxon>Bacteria</taxon>
        <taxon>Bacillati</taxon>
        <taxon>Bacillota</taxon>
        <taxon>Clostridia</taxon>
        <taxon>Eubacteriales</taxon>
        <taxon>Peptococcaceae</taxon>
        <taxon>Desulforamulus</taxon>
    </lineage>
</organism>
<dbReference type="InterPro" id="IPR050256">
    <property type="entry name" value="Glycosyltransferase_2"/>
</dbReference>
<dbReference type="PANTHER" id="PTHR48090">
    <property type="entry name" value="UNDECAPRENYL-PHOSPHATE 4-DEOXY-4-FORMAMIDO-L-ARABINOSE TRANSFERASE-RELATED"/>
    <property type="match status" value="1"/>
</dbReference>
<gene>
    <name evidence="2" type="ordered locus">Desru_3761</name>
</gene>
<dbReference type="EMBL" id="CP002780">
    <property type="protein sequence ID" value="AEG61961.1"/>
    <property type="molecule type" value="Genomic_DNA"/>
</dbReference>
<dbReference type="STRING" id="696281.Desru_3761"/>
<evidence type="ECO:0000259" key="1">
    <source>
        <dbReference type="Pfam" id="PF00535"/>
    </source>
</evidence>
<reference evidence="3" key="1">
    <citation type="submission" date="2011-05" db="EMBL/GenBank/DDBJ databases">
        <title>Complete sequence of Desulfotomaculum ruminis DSM 2154.</title>
        <authorList>
            <person name="Lucas S."/>
            <person name="Copeland A."/>
            <person name="Lapidus A."/>
            <person name="Cheng J.-F."/>
            <person name="Goodwin L."/>
            <person name="Pitluck S."/>
            <person name="Lu M."/>
            <person name="Detter J.C."/>
            <person name="Han C."/>
            <person name="Tapia R."/>
            <person name="Land M."/>
            <person name="Hauser L."/>
            <person name="Kyrpides N."/>
            <person name="Ivanova N."/>
            <person name="Mikhailova N."/>
            <person name="Pagani I."/>
            <person name="Stams A.J.M."/>
            <person name="Plugge C.M."/>
            <person name="Muyzer G."/>
            <person name="Kuever J."/>
            <person name="Parshina S.N."/>
            <person name="Ivanova A.E."/>
            <person name="Nazina T.N."/>
            <person name="Brambilla E."/>
            <person name="Spring S."/>
            <person name="Klenk H.-P."/>
            <person name="Woyke T."/>
        </authorList>
    </citation>
    <scope>NUCLEOTIDE SEQUENCE [LARGE SCALE GENOMIC DNA]</scope>
    <source>
        <strain evidence="3">ATCC 23193 / DSM 2154 / NCIB 8452 / DL</strain>
    </source>
</reference>
<dbReference type="Pfam" id="PF00535">
    <property type="entry name" value="Glycos_transf_2"/>
    <property type="match status" value="1"/>
</dbReference>
<dbReference type="CDD" id="cd04179">
    <property type="entry name" value="DPM_DPG-synthase_like"/>
    <property type="match status" value="1"/>
</dbReference>
<dbReference type="HOGENOM" id="CLU_033536_7_1_9"/>
<dbReference type="eggNOG" id="COG1215">
    <property type="taxonomic scope" value="Bacteria"/>
</dbReference>
<dbReference type="InterPro" id="IPR001173">
    <property type="entry name" value="Glyco_trans_2-like"/>
</dbReference>
<dbReference type="SUPFAM" id="SSF53448">
    <property type="entry name" value="Nucleotide-diphospho-sugar transferases"/>
    <property type="match status" value="1"/>
</dbReference>
<sequence>MKVTVLAPAYNEEAVIEKFVRTVMDQLGGLLSFDMLIVNDGSSDRTGEILLRLQQEYNNLAVVTHPVNQGLGAGLKTGFSHAKGDVVVTLDADLSQPPSLIPKMIEEIKMGADVVIGSRYIQGGGMKGVPRWRMIISRLGNWLIRNSLDIRVKDCTSGLRAYRRGAVQDLGEIGSGFEVQLKILQQLVQVRFAEIPLNLVNRTAGESKMRYFSLVPRYLFLLAFPCKKNRKKTKTFVFEG</sequence>
<protein>
    <submittedName>
        <fullName evidence="2">Glycosyl transferase family 2</fullName>
    </submittedName>
</protein>
<dbReference type="OrthoDB" id="9810303at2"/>
<dbReference type="KEGG" id="dru:Desru_3761"/>
<accession>F6DQ17</accession>
<dbReference type="Proteomes" id="UP000009234">
    <property type="component" value="Chromosome"/>
</dbReference>
<name>F6DQ17_DESRL</name>
<keyword evidence="3" id="KW-1185">Reference proteome</keyword>
<dbReference type="InterPro" id="IPR029044">
    <property type="entry name" value="Nucleotide-diphossugar_trans"/>
</dbReference>
<feature type="domain" description="Glycosyltransferase 2-like" evidence="1">
    <location>
        <begin position="4"/>
        <end position="170"/>
    </location>
</feature>
<dbReference type="GO" id="GO:0016740">
    <property type="term" value="F:transferase activity"/>
    <property type="evidence" value="ECO:0007669"/>
    <property type="project" value="UniProtKB-KW"/>
</dbReference>
<keyword evidence="2" id="KW-0808">Transferase</keyword>
<dbReference type="Gene3D" id="3.90.550.10">
    <property type="entry name" value="Spore Coat Polysaccharide Biosynthesis Protein SpsA, Chain A"/>
    <property type="match status" value="1"/>
</dbReference>
<dbReference type="PANTHER" id="PTHR48090:SF7">
    <property type="entry name" value="RFBJ PROTEIN"/>
    <property type="match status" value="1"/>
</dbReference>
<dbReference type="RefSeq" id="WP_013843706.1">
    <property type="nucleotide sequence ID" value="NC_015589.1"/>
</dbReference>
<evidence type="ECO:0000313" key="3">
    <source>
        <dbReference type="Proteomes" id="UP000009234"/>
    </source>
</evidence>